<proteinExistence type="predicted"/>
<sequence>MEYCFGGCGIGEARHGRVGPPFFRHDKSLGLEAGSRRQDLDPPEAETRNLEAGTWMREPGSRKLE</sequence>
<evidence type="ECO:0000256" key="1">
    <source>
        <dbReference type="SAM" id="MobiDB-lite"/>
    </source>
</evidence>
<feature type="compositionally biased region" description="Basic and acidic residues" evidence="1">
    <location>
        <begin position="26"/>
        <end position="49"/>
    </location>
</feature>
<name>A0ABQ7BDX8_BRACR</name>
<evidence type="ECO:0000313" key="3">
    <source>
        <dbReference type="Proteomes" id="UP000266723"/>
    </source>
</evidence>
<organism evidence="2 3">
    <name type="scientific">Brassica cretica</name>
    <name type="common">Mustard</name>
    <dbReference type="NCBI Taxonomy" id="69181"/>
    <lineage>
        <taxon>Eukaryota</taxon>
        <taxon>Viridiplantae</taxon>
        <taxon>Streptophyta</taxon>
        <taxon>Embryophyta</taxon>
        <taxon>Tracheophyta</taxon>
        <taxon>Spermatophyta</taxon>
        <taxon>Magnoliopsida</taxon>
        <taxon>eudicotyledons</taxon>
        <taxon>Gunneridae</taxon>
        <taxon>Pentapetalae</taxon>
        <taxon>rosids</taxon>
        <taxon>malvids</taxon>
        <taxon>Brassicales</taxon>
        <taxon>Brassicaceae</taxon>
        <taxon>Brassiceae</taxon>
        <taxon>Brassica</taxon>
    </lineage>
</organism>
<dbReference type="Proteomes" id="UP000266723">
    <property type="component" value="Unassembled WGS sequence"/>
</dbReference>
<dbReference type="EMBL" id="QGKV02001507">
    <property type="protein sequence ID" value="KAF3530769.1"/>
    <property type="molecule type" value="Genomic_DNA"/>
</dbReference>
<keyword evidence="3" id="KW-1185">Reference proteome</keyword>
<comment type="caution">
    <text evidence="2">The sequence shown here is derived from an EMBL/GenBank/DDBJ whole genome shotgun (WGS) entry which is preliminary data.</text>
</comment>
<reference evidence="2 3" key="1">
    <citation type="journal article" date="2020" name="BMC Genomics">
        <title>Intraspecific diversification of the crop wild relative Brassica cretica Lam. using demographic model selection.</title>
        <authorList>
            <person name="Kioukis A."/>
            <person name="Michalopoulou V.A."/>
            <person name="Briers L."/>
            <person name="Pirintsos S."/>
            <person name="Studholme D.J."/>
            <person name="Pavlidis P."/>
            <person name="Sarris P.F."/>
        </authorList>
    </citation>
    <scope>NUCLEOTIDE SEQUENCE [LARGE SCALE GENOMIC DNA]</scope>
    <source>
        <strain evidence="3">cv. PFS-1207/04</strain>
    </source>
</reference>
<feature type="region of interest" description="Disordered" evidence="1">
    <location>
        <begin position="26"/>
        <end position="65"/>
    </location>
</feature>
<gene>
    <name evidence="2" type="ORF">DY000_02039448</name>
</gene>
<accession>A0ABQ7BDX8</accession>
<protein>
    <submittedName>
        <fullName evidence="2">Uncharacterized protein</fullName>
    </submittedName>
</protein>
<evidence type="ECO:0000313" key="2">
    <source>
        <dbReference type="EMBL" id="KAF3530769.1"/>
    </source>
</evidence>